<dbReference type="EMBL" id="CH916372">
    <property type="protein sequence ID" value="EDV98924.1"/>
    <property type="molecule type" value="Genomic_DNA"/>
</dbReference>
<evidence type="ECO:0000313" key="2">
    <source>
        <dbReference type="Proteomes" id="UP000001070"/>
    </source>
</evidence>
<gene>
    <name evidence="1" type="primary">Dgri\GH13336</name>
    <name evidence="1" type="ORF">Dgri_GH13336</name>
</gene>
<reference evidence="1 2" key="1">
    <citation type="journal article" date="2007" name="Nature">
        <title>Evolution of genes and genomes on the Drosophila phylogeny.</title>
        <authorList>
            <consortium name="Drosophila 12 Genomes Consortium"/>
            <person name="Clark A.G."/>
            <person name="Eisen M.B."/>
            <person name="Smith D.R."/>
            <person name="Bergman C.M."/>
            <person name="Oliver B."/>
            <person name="Markow T.A."/>
            <person name="Kaufman T.C."/>
            <person name="Kellis M."/>
            <person name="Gelbart W."/>
            <person name="Iyer V.N."/>
            <person name="Pollard D.A."/>
            <person name="Sackton T.B."/>
            <person name="Larracuente A.M."/>
            <person name="Singh N.D."/>
            <person name="Abad J.P."/>
            <person name="Abt D.N."/>
            <person name="Adryan B."/>
            <person name="Aguade M."/>
            <person name="Akashi H."/>
            <person name="Anderson W.W."/>
            <person name="Aquadro C.F."/>
            <person name="Ardell D.H."/>
            <person name="Arguello R."/>
            <person name="Artieri C.G."/>
            <person name="Barbash D.A."/>
            <person name="Barker D."/>
            <person name="Barsanti P."/>
            <person name="Batterham P."/>
            <person name="Batzoglou S."/>
            <person name="Begun D."/>
            <person name="Bhutkar A."/>
            <person name="Blanco E."/>
            <person name="Bosak S.A."/>
            <person name="Bradley R.K."/>
            <person name="Brand A.D."/>
            <person name="Brent M.R."/>
            <person name="Brooks A.N."/>
            <person name="Brown R.H."/>
            <person name="Butlin R.K."/>
            <person name="Caggese C."/>
            <person name="Calvi B.R."/>
            <person name="Bernardo de Carvalho A."/>
            <person name="Caspi A."/>
            <person name="Castrezana S."/>
            <person name="Celniker S.E."/>
            <person name="Chang J.L."/>
            <person name="Chapple C."/>
            <person name="Chatterji S."/>
            <person name="Chinwalla A."/>
            <person name="Civetta A."/>
            <person name="Clifton S.W."/>
            <person name="Comeron J.M."/>
            <person name="Costello J.C."/>
            <person name="Coyne J.A."/>
            <person name="Daub J."/>
            <person name="David R.G."/>
            <person name="Delcher A.L."/>
            <person name="Delehaunty K."/>
            <person name="Do C.B."/>
            <person name="Ebling H."/>
            <person name="Edwards K."/>
            <person name="Eickbush T."/>
            <person name="Evans J.D."/>
            <person name="Filipski A."/>
            <person name="Findeiss S."/>
            <person name="Freyhult E."/>
            <person name="Fulton L."/>
            <person name="Fulton R."/>
            <person name="Garcia A.C."/>
            <person name="Gardiner A."/>
            <person name="Garfield D.A."/>
            <person name="Garvin B.E."/>
            <person name="Gibson G."/>
            <person name="Gilbert D."/>
            <person name="Gnerre S."/>
            <person name="Godfrey J."/>
            <person name="Good R."/>
            <person name="Gotea V."/>
            <person name="Gravely B."/>
            <person name="Greenberg A.J."/>
            <person name="Griffiths-Jones S."/>
            <person name="Gross S."/>
            <person name="Guigo R."/>
            <person name="Gustafson E.A."/>
            <person name="Haerty W."/>
            <person name="Hahn M.W."/>
            <person name="Halligan D.L."/>
            <person name="Halpern A.L."/>
            <person name="Halter G.M."/>
            <person name="Han M.V."/>
            <person name="Heger A."/>
            <person name="Hillier L."/>
            <person name="Hinrichs A.S."/>
            <person name="Holmes I."/>
            <person name="Hoskins R.A."/>
            <person name="Hubisz M.J."/>
            <person name="Hultmark D."/>
            <person name="Huntley M.A."/>
            <person name="Jaffe D.B."/>
            <person name="Jagadeeshan S."/>
            <person name="Jeck W.R."/>
            <person name="Johnson J."/>
            <person name="Jones C.D."/>
            <person name="Jordan W.C."/>
            <person name="Karpen G.H."/>
            <person name="Kataoka E."/>
            <person name="Keightley P.D."/>
            <person name="Kheradpour P."/>
            <person name="Kirkness E.F."/>
            <person name="Koerich L.B."/>
            <person name="Kristiansen K."/>
            <person name="Kudrna D."/>
            <person name="Kulathinal R.J."/>
            <person name="Kumar S."/>
            <person name="Kwok R."/>
            <person name="Lander E."/>
            <person name="Langley C.H."/>
            <person name="Lapoint R."/>
            <person name="Lazzaro B.P."/>
            <person name="Lee S.J."/>
            <person name="Levesque L."/>
            <person name="Li R."/>
            <person name="Lin C.F."/>
            <person name="Lin M.F."/>
            <person name="Lindblad-Toh K."/>
            <person name="Llopart A."/>
            <person name="Long M."/>
            <person name="Low L."/>
            <person name="Lozovsky E."/>
            <person name="Lu J."/>
            <person name="Luo M."/>
            <person name="Machado C.A."/>
            <person name="Makalowski W."/>
            <person name="Marzo M."/>
            <person name="Matsuda M."/>
            <person name="Matzkin L."/>
            <person name="McAllister B."/>
            <person name="McBride C.S."/>
            <person name="McKernan B."/>
            <person name="McKernan K."/>
            <person name="Mendez-Lago M."/>
            <person name="Minx P."/>
            <person name="Mollenhauer M.U."/>
            <person name="Montooth K."/>
            <person name="Mount S.M."/>
            <person name="Mu X."/>
            <person name="Myers E."/>
            <person name="Negre B."/>
            <person name="Newfeld S."/>
            <person name="Nielsen R."/>
            <person name="Noor M.A."/>
            <person name="O'Grady P."/>
            <person name="Pachter L."/>
            <person name="Papaceit M."/>
            <person name="Parisi M.J."/>
            <person name="Parisi M."/>
            <person name="Parts L."/>
            <person name="Pedersen J.S."/>
            <person name="Pesole G."/>
            <person name="Phillippy A.M."/>
            <person name="Ponting C.P."/>
            <person name="Pop M."/>
            <person name="Porcelli D."/>
            <person name="Powell J.R."/>
            <person name="Prohaska S."/>
            <person name="Pruitt K."/>
            <person name="Puig M."/>
            <person name="Quesneville H."/>
            <person name="Ram K.R."/>
            <person name="Rand D."/>
            <person name="Rasmussen M.D."/>
            <person name="Reed L.K."/>
            <person name="Reenan R."/>
            <person name="Reily A."/>
            <person name="Remington K.A."/>
            <person name="Rieger T.T."/>
            <person name="Ritchie M.G."/>
            <person name="Robin C."/>
            <person name="Rogers Y.H."/>
            <person name="Rohde C."/>
            <person name="Rozas J."/>
            <person name="Rubenfield M.J."/>
            <person name="Ruiz A."/>
            <person name="Russo S."/>
            <person name="Salzberg S.L."/>
            <person name="Sanchez-Gracia A."/>
            <person name="Saranga D.J."/>
            <person name="Sato H."/>
            <person name="Schaeffer S.W."/>
            <person name="Schatz M.C."/>
            <person name="Schlenke T."/>
            <person name="Schwartz R."/>
            <person name="Segarra C."/>
            <person name="Singh R.S."/>
            <person name="Sirot L."/>
            <person name="Sirota M."/>
            <person name="Sisneros N.B."/>
            <person name="Smith C.D."/>
            <person name="Smith T.F."/>
            <person name="Spieth J."/>
            <person name="Stage D.E."/>
            <person name="Stark A."/>
            <person name="Stephan W."/>
            <person name="Strausberg R.L."/>
            <person name="Strempel S."/>
            <person name="Sturgill D."/>
            <person name="Sutton G."/>
            <person name="Sutton G.G."/>
            <person name="Tao W."/>
            <person name="Teichmann S."/>
            <person name="Tobari Y.N."/>
            <person name="Tomimura Y."/>
            <person name="Tsolas J.M."/>
            <person name="Valente V.L."/>
            <person name="Venter E."/>
            <person name="Venter J.C."/>
            <person name="Vicario S."/>
            <person name="Vieira F.G."/>
            <person name="Vilella A.J."/>
            <person name="Villasante A."/>
            <person name="Walenz B."/>
            <person name="Wang J."/>
            <person name="Wasserman M."/>
            <person name="Watts T."/>
            <person name="Wilson D."/>
            <person name="Wilson R.K."/>
            <person name="Wing R.A."/>
            <person name="Wolfner M.F."/>
            <person name="Wong A."/>
            <person name="Wong G.K."/>
            <person name="Wu C.I."/>
            <person name="Wu G."/>
            <person name="Yamamoto D."/>
            <person name="Yang H.P."/>
            <person name="Yang S.P."/>
            <person name="Yorke J.A."/>
            <person name="Yoshida K."/>
            <person name="Zdobnov E."/>
            <person name="Zhang P."/>
            <person name="Zhang Y."/>
            <person name="Zimin A.V."/>
            <person name="Baldwin J."/>
            <person name="Abdouelleil A."/>
            <person name="Abdulkadir J."/>
            <person name="Abebe A."/>
            <person name="Abera B."/>
            <person name="Abreu J."/>
            <person name="Acer S.C."/>
            <person name="Aftuck L."/>
            <person name="Alexander A."/>
            <person name="An P."/>
            <person name="Anderson E."/>
            <person name="Anderson S."/>
            <person name="Arachi H."/>
            <person name="Azer M."/>
            <person name="Bachantsang P."/>
            <person name="Barry A."/>
            <person name="Bayul T."/>
            <person name="Berlin A."/>
            <person name="Bessette D."/>
            <person name="Bloom T."/>
            <person name="Blye J."/>
            <person name="Boguslavskiy L."/>
            <person name="Bonnet C."/>
            <person name="Boukhgalter B."/>
            <person name="Bourzgui I."/>
            <person name="Brown A."/>
            <person name="Cahill P."/>
            <person name="Channer S."/>
            <person name="Cheshatsang Y."/>
            <person name="Chuda L."/>
            <person name="Citroen M."/>
            <person name="Collymore A."/>
            <person name="Cooke P."/>
            <person name="Costello M."/>
            <person name="D'Aco K."/>
            <person name="Daza R."/>
            <person name="De Haan G."/>
            <person name="DeGray S."/>
            <person name="DeMaso C."/>
            <person name="Dhargay N."/>
            <person name="Dooley K."/>
            <person name="Dooley E."/>
            <person name="Doricent M."/>
            <person name="Dorje P."/>
            <person name="Dorjee K."/>
            <person name="Dupes A."/>
            <person name="Elong R."/>
            <person name="Falk J."/>
            <person name="Farina A."/>
            <person name="Faro S."/>
            <person name="Ferguson D."/>
            <person name="Fisher S."/>
            <person name="Foley C.D."/>
            <person name="Franke A."/>
            <person name="Friedrich D."/>
            <person name="Gadbois L."/>
            <person name="Gearin G."/>
            <person name="Gearin C.R."/>
            <person name="Giannoukos G."/>
            <person name="Goode T."/>
            <person name="Graham J."/>
            <person name="Grandbois E."/>
            <person name="Grewal S."/>
            <person name="Gyaltsen K."/>
            <person name="Hafez N."/>
            <person name="Hagos B."/>
            <person name="Hall J."/>
            <person name="Henson C."/>
            <person name="Hollinger A."/>
            <person name="Honan T."/>
            <person name="Huard M.D."/>
            <person name="Hughes L."/>
            <person name="Hurhula B."/>
            <person name="Husby M.E."/>
            <person name="Kamat A."/>
            <person name="Kanga B."/>
            <person name="Kashin S."/>
            <person name="Khazanovich D."/>
            <person name="Kisner P."/>
            <person name="Lance K."/>
            <person name="Lara M."/>
            <person name="Lee W."/>
            <person name="Lennon N."/>
            <person name="Letendre F."/>
            <person name="LeVine R."/>
            <person name="Lipovsky A."/>
            <person name="Liu X."/>
            <person name="Liu J."/>
            <person name="Liu S."/>
            <person name="Lokyitsang T."/>
            <person name="Lokyitsang Y."/>
            <person name="Lubonja R."/>
            <person name="Lui A."/>
            <person name="MacDonald P."/>
            <person name="Magnisalis V."/>
            <person name="Maru K."/>
            <person name="Matthews C."/>
            <person name="McCusker W."/>
            <person name="McDonough S."/>
            <person name="Mehta T."/>
            <person name="Meldrim J."/>
            <person name="Meneus L."/>
            <person name="Mihai O."/>
            <person name="Mihalev A."/>
            <person name="Mihova T."/>
            <person name="Mittelman R."/>
            <person name="Mlenga V."/>
            <person name="Montmayeur A."/>
            <person name="Mulrain L."/>
            <person name="Navidi A."/>
            <person name="Naylor J."/>
            <person name="Negash T."/>
            <person name="Nguyen T."/>
            <person name="Nguyen N."/>
            <person name="Nicol R."/>
            <person name="Norbu C."/>
            <person name="Norbu N."/>
            <person name="Novod N."/>
            <person name="O'Neill B."/>
            <person name="Osman S."/>
            <person name="Markiewicz E."/>
            <person name="Oyono O.L."/>
            <person name="Patti C."/>
            <person name="Phunkhang P."/>
            <person name="Pierre F."/>
            <person name="Priest M."/>
            <person name="Raghuraman S."/>
            <person name="Rege F."/>
            <person name="Reyes R."/>
            <person name="Rise C."/>
            <person name="Rogov P."/>
            <person name="Ross K."/>
            <person name="Ryan E."/>
            <person name="Settipalli S."/>
            <person name="Shea T."/>
            <person name="Sherpa N."/>
            <person name="Shi L."/>
            <person name="Shih D."/>
            <person name="Sparrow T."/>
            <person name="Spaulding J."/>
            <person name="Stalker J."/>
            <person name="Stange-Thomann N."/>
            <person name="Stavropoulos S."/>
            <person name="Stone C."/>
            <person name="Strader C."/>
            <person name="Tesfaye S."/>
            <person name="Thomson T."/>
            <person name="Thoulutsang Y."/>
            <person name="Thoulutsang D."/>
            <person name="Topham K."/>
            <person name="Topping I."/>
            <person name="Tsamla T."/>
            <person name="Vassiliev H."/>
            <person name="Vo A."/>
            <person name="Wangchuk T."/>
            <person name="Wangdi T."/>
            <person name="Weiand M."/>
            <person name="Wilkinson J."/>
            <person name="Wilson A."/>
            <person name="Yadav S."/>
            <person name="Young G."/>
            <person name="Yu Q."/>
            <person name="Zembek L."/>
            <person name="Zhong D."/>
            <person name="Zimmer A."/>
            <person name="Zwirko Z."/>
            <person name="Jaffe D.B."/>
            <person name="Alvarez P."/>
            <person name="Brockman W."/>
            <person name="Butler J."/>
            <person name="Chin C."/>
            <person name="Gnerre S."/>
            <person name="Grabherr M."/>
            <person name="Kleber M."/>
            <person name="Mauceli E."/>
            <person name="MacCallum I."/>
        </authorList>
    </citation>
    <scope>NUCLEOTIDE SEQUENCE [LARGE SCALE GENOMIC DNA]</scope>
    <source>
        <strain evidence="2">Tucson 15287-2541.00</strain>
    </source>
</reference>
<accession>B4JPU4</accession>
<dbReference type="Proteomes" id="UP000001070">
    <property type="component" value="Unassembled WGS sequence"/>
</dbReference>
<proteinExistence type="predicted"/>
<dbReference type="HOGENOM" id="CLU_2544962_0_0_1"/>
<name>B4JPU4_DROGR</name>
<dbReference type="InParanoid" id="B4JPU4"/>
<protein>
    <submittedName>
        <fullName evidence="1">GH13336</fullName>
    </submittedName>
</protein>
<organism evidence="2">
    <name type="scientific">Drosophila grimshawi</name>
    <name type="common">Hawaiian fruit fly</name>
    <name type="synonym">Idiomyia grimshawi</name>
    <dbReference type="NCBI Taxonomy" id="7222"/>
    <lineage>
        <taxon>Eukaryota</taxon>
        <taxon>Metazoa</taxon>
        <taxon>Ecdysozoa</taxon>
        <taxon>Arthropoda</taxon>
        <taxon>Hexapoda</taxon>
        <taxon>Insecta</taxon>
        <taxon>Pterygota</taxon>
        <taxon>Neoptera</taxon>
        <taxon>Endopterygota</taxon>
        <taxon>Diptera</taxon>
        <taxon>Brachycera</taxon>
        <taxon>Muscomorpha</taxon>
        <taxon>Ephydroidea</taxon>
        <taxon>Drosophilidae</taxon>
        <taxon>Drosophila</taxon>
        <taxon>Hawaiian Drosophila</taxon>
    </lineage>
</organism>
<keyword evidence="2" id="KW-1185">Reference proteome</keyword>
<dbReference type="AlphaFoldDB" id="B4JPU4"/>
<evidence type="ECO:0000313" key="1">
    <source>
        <dbReference type="EMBL" id="EDV98924.1"/>
    </source>
</evidence>
<sequence>MSCLSIIYLYININNTITNNIINKLLSATIILQPARGEQRLKACTTFNNYNDNNQQQQEKSSGGVCSIDSLHVNIAAITVWDL</sequence>